<gene>
    <name evidence="2" type="ORF">RIdsm_02785</name>
</gene>
<sequence precursor="true">MSFIRSAATAAGLSCSLSLSVAAPLAAQEAVPYSAPNGWDISQLRQGGQVAACEAMRITGMEEGLFFRHDPAETVIGFSSFASAASPFAIDVEMWFDGDRGAGQVYGMEPVEDHNGFTWRGLVMPNSEPWGELDLFASAGTVHFAYDTGTGPTQVSFPLTGSSRASKETYACVQTAGSAPAADTAGPKVIYGSCKLAVDGRVYLDMASGCPIWLENDGSGSFWINTDRDSYLGDWFAEVRPDGSGLASAWWNGVAGATHAQGFLGEDFRLGSAGCWSNARATVCAAR</sequence>
<organism evidence="2 3">
    <name type="scientific">Roseovarius indicus</name>
    <dbReference type="NCBI Taxonomy" id="540747"/>
    <lineage>
        <taxon>Bacteria</taxon>
        <taxon>Pseudomonadati</taxon>
        <taxon>Pseudomonadota</taxon>
        <taxon>Alphaproteobacteria</taxon>
        <taxon>Rhodobacterales</taxon>
        <taxon>Roseobacteraceae</taxon>
        <taxon>Roseovarius</taxon>
    </lineage>
</organism>
<dbReference type="Proteomes" id="UP000325785">
    <property type="component" value="Chromosome"/>
</dbReference>
<feature type="signal peptide" evidence="1">
    <location>
        <begin position="1"/>
        <end position="22"/>
    </location>
</feature>
<evidence type="ECO:0000313" key="3">
    <source>
        <dbReference type="Proteomes" id="UP000325785"/>
    </source>
</evidence>
<evidence type="ECO:0000256" key="1">
    <source>
        <dbReference type="SAM" id="SignalP"/>
    </source>
</evidence>
<reference evidence="2 3" key="1">
    <citation type="submission" date="2018-08" db="EMBL/GenBank/DDBJ databases">
        <title>Genetic Globetrotter - A new plasmid hitch-hiking vast phylogenetic and geographic distances.</title>
        <authorList>
            <person name="Vollmers J."/>
            <person name="Petersen J."/>
        </authorList>
    </citation>
    <scope>NUCLEOTIDE SEQUENCE [LARGE SCALE GENOMIC DNA]</scope>
    <source>
        <strain evidence="2 3">DSM 26383</strain>
    </source>
</reference>
<protein>
    <submittedName>
        <fullName evidence="2">Uncharacterized protein</fullName>
    </submittedName>
</protein>
<accession>A0A5P3AC92</accession>
<dbReference type="EMBL" id="CP031598">
    <property type="protein sequence ID" value="QEW26977.1"/>
    <property type="molecule type" value="Genomic_DNA"/>
</dbReference>
<evidence type="ECO:0000313" key="2">
    <source>
        <dbReference type="EMBL" id="QEW26977.1"/>
    </source>
</evidence>
<proteinExistence type="predicted"/>
<dbReference type="OrthoDB" id="7206787at2"/>
<name>A0A5P3AC92_9RHOB</name>
<dbReference type="AlphaFoldDB" id="A0A5P3AC92"/>
<dbReference type="KEGG" id="rid:RIdsm_02785"/>
<dbReference type="RefSeq" id="WP_057815304.1">
    <property type="nucleotide sequence ID" value="NZ_CP031598.1"/>
</dbReference>
<feature type="chain" id="PRO_5024889513" evidence="1">
    <location>
        <begin position="23"/>
        <end position="287"/>
    </location>
</feature>
<keyword evidence="1" id="KW-0732">Signal</keyword>